<organism evidence="2">
    <name type="scientific">marine sediment metagenome</name>
    <dbReference type="NCBI Taxonomy" id="412755"/>
    <lineage>
        <taxon>unclassified sequences</taxon>
        <taxon>metagenomes</taxon>
        <taxon>ecological metagenomes</taxon>
    </lineage>
</organism>
<gene>
    <name evidence="2" type="ORF">LCGC14_2133010</name>
</gene>
<evidence type="ECO:0000256" key="1">
    <source>
        <dbReference type="SAM" id="MobiDB-lite"/>
    </source>
</evidence>
<protein>
    <submittedName>
        <fullName evidence="2">Uncharacterized protein</fullName>
    </submittedName>
</protein>
<sequence length="22" mass="2706">MPEEKTRRSDEDERNRLTKDLS</sequence>
<dbReference type="EMBL" id="LAZR01026795">
    <property type="protein sequence ID" value="KKL67636.1"/>
    <property type="molecule type" value="Genomic_DNA"/>
</dbReference>
<proteinExistence type="predicted"/>
<reference evidence="2" key="1">
    <citation type="journal article" date="2015" name="Nature">
        <title>Complex archaea that bridge the gap between prokaryotes and eukaryotes.</title>
        <authorList>
            <person name="Spang A."/>
            <person name="Saw J.H."/>
            <person name="Jorgensen S.L."/>
            <person name="Zaremba-Niedzwiedzka K."/>
            <person name="Martijn J."/>
            <person name="Lind A.E."/>
            <person name="van Eijk R."/>
            <person name="Schleper C."/>
            <person name="Guy L."/>
            <person name="Ettema T.J."/>
        </authorList>
    </citation>
    <scope>NUCLEOTIDE SEQUENCE</scope>
</reference>
<evidence type="ECO:0000313" key="2">
    <source>
        <dbReference type="EMBL" id="KKL67636.1"/>
    </source>
</evidence>
<dbReference type="AlphaFoldDB" id="A0A0F9EMZ0"/>
<comment type="caution">
    <text evidence="2">The sequence shown here is derived from an EMBL/GenBank/DDBJ whole genome shotgun (WGS) entry which is preliminary data.</text>
</comment>
<name>A0A0F9EMZ0_9ZZZZ</name>
<feature type="non-terminal residue" evidence="2">
    <location>
        <position position="22"/>
    </location>
</feature>
<accession>A0A0F9EMZ0</accession>
<feature type="region of interest" description="Disordered" evidence="1">
    <location>
        <begin position="1"/>
        <end position="22"/>
    </location>
</feature>